<dbReference type="GeneID" id="106160847"/>
<sequence>MTGFLKGLVAVTVGSGTVLLYRQYGIKSVKCEENDQRENNIADTRTRKPRKLNVRTLESAISQAEQILNGLKAEVGSPGLSVSVSIDGTPVWKKGYGFSDIENQVPCKADTVMRIASISKPLAMLAAARLMEEGKLDLDKPVQEYVQDFPEKEWKGEKVTLTTRMLVSHLGGIRHYEKKGKNGNKDEFQFDEYYIKEKYDDVCKTLDLFKHDPLLKKPGEEFLYTTHGYGLLSAVIQKAAGKKFELQMKQIFKDLDLVNTYLDENEPLIYNRARYYVKNNKGRLVNAPYVDNSWKWAGGGFVSTVEDLVKFGNAMLYAYQYQGSGRVETEGRGNTAASIPHSQNPPGYIKPDTILTLWTPVPKTKCSWDADGYYGMGWAVVPYMQKHGGCREQRFYVSHTGGAVGASSALVVLPRRCVDLSQNLPQGVTVAILANLQSVGMGKTALKIAKLFDEVDLS</sequence>
<protein>
    <submittedName>
        <fullName evidence="3">Serine beta-lactamase-like protein LACTB, mitochondrial</fullName>
    </submittedName>
</protein>
<dbReference type="Gene3D" id="3.40.710.10">
    <property type="entry name" value="DD-peptidase/beta-lactamase superfamily"/>
    <property type="match status" value="1"/>
</dbReference>
<proteinExistence type="predicted"/>
<dbReference type="GO" id="GO:0008233">
    <property type="term" value="F:peptidase activity"/>
    <property type="evidence" value="ECO:0007669"/>
    <property type="project" value="TreeGrafter"/>
</dbReference>
<accession>A0A1S3I4B1</accession>
<name>A0A1S3I4B1_LINAN</name>
<dbReference type="RefSeq" id="XP_013393068.1">
    <property type="nucleotide sequence ID" value="XM_013537614.1"/>
</dbReference>
<dbReference type="GO" id="GO:0005739">
    <property type="term" value="C:mitochondrion"/>
    <property type="evidence" value="ECO:0007669"/>
    <property type="project" value="TreeGrafter"/>
</dbReference>
<keyword evidence="2" id="KW-1185">Reference proteome</keyword>
<dbReference type="GO" id="GO:0019216">
    <property type="term" value="P:regulation of lipid metabolic process"/>
    <property type="evidence" value="ECO:0007669"/>
    <property type="project" value="TreeGrafter"/>
</dbReference>
<evidence type="ECO:0000313" key="2">
    <source>
        <dbReference type="Proteomes" id="UP000085678"/>
    </source>
</evidence>
<evidence type="ECO:0000313" key="3">
    <source>
        <dbReference type="RefSeq" id="XP_013393068.1"/>
    </source>
</evidence>
<dbReference type="InterPro" id="IPR012338">
    <property type="entry name" value="Beta-lactam/transpept-like"/>
</dbReference>
<feature type="domain" description="Beta-lactamase-related" evidence="1">
    <location>
        <begin position="66"/>
        <end position="438"/>
    </location>
</feature>
<dbReference type="Proteomes" id="UP000085678">
    <property type="component" value="Unplaced"/>
</dbReference>
<dbReference type="AlphaFoldDB" id="A0A1S3I4B1"/>
<dbReference type="STRING" id="7574.A0A1S3I4B1"/>
<dbReference type="InterPro" id="IPR052794">
    <property type="entry name" value="Mito_Ser_Protease_LACTB"/>
</dbReference>
<dbReference type="Pfam" id="PF00144">
    <property type="entry name" value="Beta-lactamase"/>
    <property type="match status" value="1"/>
</dbReference>
<gene>
    <name evidence="3" type="primary">LOC106160847</name>
</gene>
<dbReference type="PANTHER" id="PTHR46520">
    <property type="entry name" value="SERINE BETA-LACTAMASE-LIKE PROTEIN LACTB, MITOCHONDRIAL"/>
    <property type="match status" value="1"/>
</dbReference>
<reference evidence="3" key="1">
    <citation type="submission" date="2025-08" db="UniProtKB">
        <authorList>
            <consortium name="RefSeq"/>
        </authorList>
    </citation>
    <scope>IDENTIFICATION</scope>
    <source>
        <tissue evidence="3">Gonads</tissue>
    </source>
</reference>
<dbReference type="OrthoDB" id="5946976at2759"/>
<evidence type="ECO:0000259" key="1">
    <source>
        <dbReference type="Pfam" id="PF00144"/>
    </source>
</evidence>
<organism evidence="2 3">
    <name type="scientific">Lingula anatina</name>
    <name type="common">Brachiopod</name>
    <name type="synonym">Lingula unguis</name>
    <dbReference type="NCBI Taxonomy" id="7574"/>
    <lineage>
        <taxon>Eukaryota</taxon>
        <taxon>Metazoa</taxon>
        <taxon>Spiralia</taxon>
        <taxon>Lophotrochozoa</taxon>
        <taxon>Brachiopoda</taxon>
        <taxon>Linguliformea</taxon>
        <taxon>Lingulata</taxon>
        <taxon>Lingulida</taxon>
        <taxon>Linguloidea</taxon>
        <taxon>Lingulidae</taxon>
        <taxon>Lingula</taxon>
    </lineage>
</organism>
<dbReference type="PANTHER" id="PTHR46520:SF1">
    <property type="entry name" value="SERINE BETA-LACTAMASE-LIKE PROTEIN LACTB, MITOCHONDRIAL"/>
    <property type="match status" value="1"/>
</dbReference>
<dbReference type="KEGG" id="lak:106160847"/>
<dbReference type="SUPFAM" id="SSF56601">
    <property type="entry name" value="beta-lactamase/transpeptidase-like"/>
    <property type="match status" value="1"/>
</dbReference>
<dbReference type="GO" id="GO:0006508">
    <property type="term" value="P:proteolysis"/>
    <property type="evidence" value="ECO:0007669"/>
    <property type="project" value="TreeGrafter"/>
</dbReference>
<dbReference type="InterPro" id="IPR001466">
    <property type="entry name" value="Beta-lactam-related"/>
</dbReference>
<dbReference type="InParanoid" id="A0A1S3I4B1"/>